<reference evidence="2" key="1">
    <citation type="submission" date="2022-11" db="UniProtKB">
        <authorList>
            <consortium name="WormBaseParasite"/>
        </authorList>
    </citation>
    <scope>IDENTIFICATION</scope>
</reference>
<dbReference type="Proteomes" id="UP000887579">
    <property type="component" value="Unplaced"/>
</dbReference>
<accession>A0AC34FKL9</accession>
<sequence length="237" mass="27034">MGIDDNTENWNKENFSTSLSKKVKFEAGDGASKFEPLPKKYSFKLVATHSKSDLLDNPDDPWTIFKKKFIYDDDNLSDSDIFNELLELCSWYDPKDDSDRDDDSDEDIEMIKRNLNTEMKYSSPQQQSSHGNTLLRKNSSYIGLSSLRLSSSSNFSKRRQMEDSPNNSSCPNKRPNNYTPFQSHRKSSMNLDDAISCAAQNLDVDLPALITTPPPSAPKTLERKNSDFWNELDSVTF</sequence>
<evidence type="ECO:0000313" key="2">
    <source>
        <dbReference type="WBParaSite" id="ES5_v2.g17840.t1"/>
    </source>
</evidence>
<organism evidence="1 2">
    <name type="scientific">Panagrolaimus sp. ES5</name>
    <dbReference type="NCBI Taxonomy" id="591445"/>
    <lineage>
        <taxon>Eukaryota</taxon>
        <taxon>Metazoa</taxon>
        <taxon>Ecdysozoa</taxon>
        <taxon>Nematoda</taxon>
        <taxon>Chromadorea</taxon>
        <taxon>Rhabditida</taxon>
        <taxon>Tylenchina</taxon>
        <taxon>Panagrolaimomorpha</taxon>
        <taxon>Panagrolaimoidea</taxon>
        <taxon>Panagrolaimidae</taxon>
        <taxon>Panagrolaimus</taxon>
    </lineage>
</organism>
<name>A0AC34FKL9_9BILA</name>
<proteinExistence type="predicted"/>
<evidence type="ECO:0000313" key="1">
    <source>
        <dbReference type="Proteomes" id="UP000887579"/>
    </source>
</evidence>
<dbReference type="WBParaSite" id="ES5_v2.g17840.t1">
    <property type="protein sequence ID" value="ES5_v2.g17840.t1"/>
    <property type="gene ID" value="ES5_v2.g17840"/>
</dbReference>
<protein>
    <submittedName>
        <fullName evidence="2">Uncharacterized protein</fullName>
    </submittedName>
</protein>